<feature type="transmembrane region" description="Helical" evidence="5">
    <location>
        <begin position="71"/>
        <end position="95"/>
    </location>
</feature>
<proteinExistence type="predicted"/>
<gene>
    <name evidence="6" type="ORF">CCR87_15665</name>
</gene>
<dbReference type="RefSeq" id="WP_201158513.1">
    <property type="nucleotide sequence ID" value="NZ_NHSD01000323.1"/>
</dbReference>
<dbReference type="PANTHER" id="PTHR36926">
    <property type="entry name" value="COLICIN V PRODUCTION PROTEIN"/>
    <property type="match status" value="1"/>
</dbReference>
<name>A0A934WKN7_9RHOB</name>
<dbReference type="InterPro" id="IPR003825">
    <property type="entry name" value="Colicin-V_CvpA"/>
</dbReference>
<reference evidence="6" key="1">
    <citation type="submission" date="2017-05" db="EMBL/GenBank/DDBJ databases">
        <authorList>
            <person name="Imhoff J.F."/>
            <person name="Rahn T."/>
            <person name="Kuenzel S."/>
            <person name="Neulinger S.C."/>
        </authorList>
    </citation>
    <scope>NUCLEOTIDE SEQUENCE</scope>
    <source>
        <strain evidence="6">LMG 28126</strain>
    </source>
</reference>
<dbReference type="Pfam" id="PF02674">
    <property type="entry name" value="Colicin_V"/>
    <property type="match status" value="1"/>
</dbReference>
<evidence type="ECO:0000313" key="6">
    <source>
        <dbReference type="EMBL" id="MBK5928753.1"/>
    </source>
</evidence>
<dbReference type="AlphaFoldDB" id="A0A934WKN7"/>
<evidence type="ECO:0000256" key="5">
    <source>
        <dbReference type="SAM" id="Phobius"/>
    </source>
</evidence>
<comment type="subcellular location">
    <subcellularLocation>
        <location evidence="1">Membrane</location>
        <topology evidence="1">Multi-pass membrane protein</topology>
    </subcellularLocation>
</comment>
<evidence type="ECO:0000256" key="1">
    <source>
        <dbReference type="ARBA" id="ARBA00004141"/>
    </source>
</evidence>
<evidence type="ECO:0000313" key="7">
    <source>
        <dbReference type="Proteomes" id="UP000706333"/>
    </source>
</evidence>
<dbReference type="PANTHER" id="PTHR36926:SF1">
    <property type="entry name" value="COLICIN V PRODUCTION PROTEIN"/>
    <property type="match status" value="1"/>
</dbReference>
<keyword evidence="3 5" id="KW-1133">Transmembrane helix</keyword>
<organism evidence="6 7">
    <name type="scientific">Rhodobaculum claviforme</name>
    <dbReference type="NCBI Taxonomy" id="1549854"/>
    <lineage>
        <taxon>Bacteria</taxon>
        <taxon>Pseudomonadati</taxon>
        <taxon>Pseudomonadota</taxon>
        <taxon>Alphaproteobacteria</taxon>
        <taxon>Rhodobacterales</taxon>
        <taxon>Paracoccaceae</taxon>
        <taxon>Rhodobaculum</taxon>
    </lineage>
</organism>
<keyword evidence="2 5" id="KW-0812">Transmembrane</keyword>
<dbReference type="GO" id="GO:0009403">
    <property type="term" value="P:toxin biosynthetic process"/>
    <property type="evidence" value="ECO:0007669"/>
    <property type="project" value="InterPro"/>
</dbReference>
<reference evidence="6" key="2">
    <citation type="journal article" date="2020" name="Microorganisms">
        <title>Osmotic Adaptation and Compatible Solute Biosynthesis of Phototrophic Bacteria as Revealed from Genome Analyses.</title>
        <authorList>
            <person name="Imhoff J.F."/>
            <person name="Rahn T."/>
            <person name="Kunzel S."/>
            <person name="Keller A."/>
            <person name="Neulinger S.C."/>
        </authorList>
    </citation>
    <scope>NUCLEOTIDE SEQUENCE</scope>
    <source>
        <strain evidence="6">LMG 28126</strain>
    </source>
</reference>
<sequence>MDGFTLIDGIVAAVILVSAVLAWSRGVVREVMAIAGWVVAAIAAFVLAPALEPWMREIPVVGDFLADSCELSVIAAFATVFAVALVVAALFTPVLSSMIRRTALGGLDMGLGFLFGAVRGVLLVAVALIAYERAVAPGTMPMIDNSRSAAVLSDVAVAIEGAIPDDAPNWIVQRYEELVAVCIEA</sequence>
<dbReference type="InterPro" id="IPR052719">
    <property type="entry name" value="CvpA-like"/>
</dbReference>
<keyword evidence="4 5" id="KW-0472">Membrane</keyword>
<feature type="transmembrane region" description="Helical" evidence="5">
    <location>
        <begin position="31"/>
        <end position="51"/>
    </location>
</feature>
<dbReference type="EMBL" id="NHSD01000323">
    <property type="protein sequence ID" value="MBK5928753.1"/>
    <property type="molecule type" value="Genomic_DNA"/>
</dbReference>
<feature type="transmembrane region" description="Helical" evidence="5">
    <location>
        <begin position="107"/>
        <end position="131"/>
    </location>
</feature>
<accession>A0A934WKN7</accession>
<evidence type="ECO:0000256" key="3">
    <source>
        <dbReference type="ARBA" id="ARBA00022989"/>
    </source>
</evidence>
<evidence type="ECO:0000256" key="4">
    <source>
        <dbReference type="ARBA" id="ARBA00023136"/>
    </source>
</evidence>
<feature type="transmembrane region" description="Helical" evidence="5">
    <location>
        <begin position="6"/>
        <end position="24"/>
    </location>
</feature>
<dbReference type="GO" id="GO:0016020">
    <property type="term" value="C:membrane"/>
    <property type="evidence" value="ECO:0007669"/>
    <property type="project" value="UniProtKB-SubCell"/>
</dbReference>
<dbReference type="Proteomes" id="UP000706333">
    <property type="component" value="Unassembled WGS sequence"/>
</dbReference>
<protein>
    <submittedName>
        <fullName evidence="6">Colicin V production CvpA</fullName>
    </submittedName>
</protein>
<keyword evidence="7" id="KW-1185">Reference proteome</keyword>
<comment type="caution">
    <text evidence="6">The sequence shown here is derived from an EMBL/GenBank/DDBJ whole genome shotgun (WGS) entry which is preliminary data.</text>
</comment>
<evidence type="ECO:0000256" key="2">
    <source>
        <dbReference type="ARBA" id="ARBA00022692"/>
    </source>
</evidence>